<accession>A0ABS2BZE3</accession>
<feature type="transmembrane region" description="Helical" evidence="1">
    <location>
        <begin position="21"/>
        <end position="42"/>
    </location>
</feature>
<feature type="transmembrane region" description="Helical" evidence="1">
    <location>
        <begin position="87"/>
        <end position="111"/>
    </location>
</feature>
<comment type="caution">
    <text evidence="2">The sequence shown here is derived from an EMBL/GenBank/DDBJ whole genome shotgun (WGS) entry which is preliminary data.</text>
</comment>
<dbReference type="Proteomes" id="UP000745663">
    <property type="component" value="Unassembled WGS sequence"/>
</dbReference>
<evidence type="ECO:0000313" key="2">
    <source>
        <dbReference type="EMBL" id="MBM5458845.1"/>
    </source>
</evidence>
<evidence type="ECO:0000313" key="3">
    <source>
        <dbReference type="Proteomes" id="UP000745663"/>
    </source>
</evidence>
<dbReference type="EMBL" id="JACOPV010000008">
    <property type="protein sequence ID" value="MBM5458845.1"/>
    <property type="molecule type" value="Genomic_DNA"/>
</dbReference>
<organism evidence="2 3">
    <name type="scientific">Pseudomonas arcuscaelestis</name>
    <dbReference type="NCBI Taxonomy" id="2710591"/>
    <lineage>
        <taxon>Bacteria</taxon>
        <taxon>Pseudomonadati</taxon>
        <taxon>Pseudomonadota</taxon>
        <taxon>Gammaproteobacteria</taxon>
        <taxon>Pseudomonadales</taxon>
        <taxon>Pseudomonadaceae</taxon>
        <taxon>Pseudomonas</taxon>
    </lineage>
</organism>
<evidence type="ECO:0000256" key="1">
    <source>
        <dbReference type="SAM" id="Phobius"/>
    </source>
</evidence>
<reference evidence="2 3" key="1">
    <citation type="submission" date="2020-08" db="EMBL/GenBank/DDBJ databases">
        <title>Description of novel Pseudomonas species.</title>
        <authorList>
            <person name="Duman M."/>
            <person name="Mulet M."/>
            <person name="Altun S."/>
            <person name="Saticioglu I.B."/>
            <person name="Lalucat J."/>
            <person name="Garcia-Valdes E."/>
        </authorList>
    </citation>
    <scope>NUCLEOTIDE SEQUENCE [LARGE SCALE GENOMIC DNA]</scope>
    <source>
        <strain evidence="2 3">P66</strain>
    </source>
</reference>
<keyword evidence="1" id="KW-0472">Membrane</keyword>
<keyword evidence="3" id="KW-1185">Reference proteome</keyword>
<sequence>MIKYFKQLYIASRDLTVPVRSTMVAICALPGLAMLPLVLHIASLGPAAKAKVDLFFFARASLPQEQQPELVRLAEVVFSNADGLKPLFYTIIGTSFVGAAAMTFLILPGTIASVQKLLRTRA</sequence>
<proteinExistence type="predicted"/>
<protein>
    <submittedName>
        <fullName evidence="2">Uncharacterized protein</fullName>
    </submittedName>
</protein>
<name>A0ABS2BZE3_9PSED</name>
<gene>
    <name evidence="2" type="ORF">H8F21_14850</name>
</gene>
<dbReference type="RefSeq" id="WP_203584766.1">
    <property type="nucleotide sequence ID" value="NZ_JACOPV010000008.1"/>
</dbReference>
<keyword evidence="1" id="KW-1133">Transmembrane helix</keyword>
<keyword evidence="1" id="KW-0812">Transmembrane</keyword>